<feature type="binding site" evidence="15">
    <location>
        <position position="475"/>
    </location>
    <ligand>
        <name>3-phosphoshikimate</name>
        <dbReference type="ChEBI" id="CHEBI:145989"/>
    </ligand>
</feature>
<feature type="binding site" evidence="15">
    <location>
        <position position="329"/>
    </location>
    <ligand>
        <name>3-phosphoshikimate</name>
        <dbReference type="ChEBI" id="CHEBI:145989"/>
    </ligand>
</feature>
<evidence type="ECO:0000256" key="9">
    <source>
        <dbReference type="ARBA" id="ARBA00022679"/>
    </source>
</evidence>
<comment type="function">
    <text evidence="1 15">Catalyzes the transfer of the enolpyruvyl moiety of phosphoenolpyruvate (PEP) to the 5-hydroxyl of shikimate-3-phosphate (S3P) to produce enolpyruvyl shikimate-3-phosphate and inorganic phosphate.</text>
</comment>
<comment type="catalytic activity">
    <reaction evidence="14">
        <text>prephenate + NAD(+) = 3-(4-hydroxyphenyl)pyruvate + CO2 + NADH</text>
        <dbReference type="Rhea" id="RHEA:13869"/>
        <dbReference type="ChEBI" id="CHEBI:16526"/>
        <dbReference type="ChEBI" id="CHEBI:29934"/>
        <dbReference type="ChEBI" id="CHEBI:36242"/>
        <dbReference type="ChEBI" id="CHEBI:57540"/>
        <dbReference type="ChEBI" id="CHEBI:57945"/>
        <dbReference type="EC" id="1.3.1.12"/>
    </reaction>
</comment>
<dbReference type="GO" id="GO:0008977">
    <property type="term" value="F:prephenate dehydrogenase (NAD+) activity"/>
    <property type="evidence" value="ECO:0007669"/>
    <property type="project" value="UniProtKB-EC"/>
</dbReference>
<dbReference type="PROSITE" id="PS51176">
    <property type="entry name" value="PDH_ADH"/>
    <property type="match status" value="1"/>
</dbReference>
<evidence type="ECO:0000256" key="8">
    <source>
        <dbReference type="ARBA" id="ARBA00022605"/>
    </source>
</evidence>
<feature type="domain" description="Prephenate/arogenate dehydrogenase" evidence="16">
    <location>
        <begin position="11"/>
        <end position="299"/>
    </location>
</feature>
<dbReference type="PANTHER" id="PTHR21090:SF5">
    <property type="entry name" value="PENTAFUNCTIONAL AROM POLYPEPTIDE"/>
    <property type="match status" value="1"/>
</dbReference>
<dbReference type="Gene3D" id="1.10.3660.10">
    <property type="entry name" value="6-phosphogluconate dehydrogenase C-terminal like domain"/>
    <property type="match status" value="1"/>
</dbReference>
<dbReference type="PANTHER" id="PTHR21090">
    <property type="entry name" value="AROM/DEHYDROQUINATE SYNTHASE"/>
    <property type="match status" value="1"/>
</dbReference>
<feature type="binding site" evidence="15">
    <location>
        <position position="695"/>
    </location>
    <ligand>
        <name>phosphoenolpyruvate</name>
        <dbReference type="ChEBI" id="CHEBI:58702"/>
    </ligand>
</feature>
<keyword evidence="8 15" id="KW-0028">Amino-acid biosynthesis</keyword>
<sequence length="741" mass="79180">MTQPVAQPRFGTLLVIGLGLIGGSFAAAIRQAGVCQQVLACDRNAQSLRIAKARGIIDDFRDQLSEAVAEADIIMLAVPILSMESVLLELSHFDLEGKIITDAGSSKRSLLEAAEVAFGEIPPNLVPGHPIAGSEKSGVEAAQADLFVGHKVLVTPHAMIDHEALAVVKALWLATGSEVLEMDVQRHDEVLAVTSHLPHLLAFSLVDTLATERDNQEIFRYAAGGFRDFTRIAASDPTMWHDIFIANKDAVLRALRDFTLDLDKLRAAIEAENGQYMLGVFTRAKVARDHFTKMQSRKAYMEPMTQQDICFVARPGGSVRGEIRVPGDKSISHRSIMLGSLAEGVTEVEGFLEGEDSLATLQAFRDMGVVIEGPHQGKVTIYGVGMQGLKAAPGPLYLGNSGTAMRLFCGLLAGQEFDSTLTGDESLSSRPMGRVANPLAQMGAVIQTQSEGRPPLKIQGGSALKGIDYPMPMASAQVKSCLLLAGMYAEGETSVTEPAPTRDHTERMLGGFGYPVRVEGNRVSIQGGGKLQGCHIEVPSDISSAAFFMVAASIAPDSDLLITHVGINPTRIGVINILRQMGADLSLENERVVGGEPVADVRVRSAQLKGIEIPEDQVPLAIDEFPVLFVAAACAEGRTLLKGAEELRVKESDRIQVMADGLEALGVSLKTRPDGIEIEGGPMSGGEVDSHGDHRIGMAFSVAALRASGEIRIRDCANVATSFPNFVELAQSVGFHLQTEE</sequence>
<dbReference type="Pfam" id="PF20463">
    <property type="entry name" value="PDH_C"/>
    <property type="match status" value="1"/>
</dbReference>
<dbReference type="InterPro" id="IPR046826">
    <property type="entry name" value="PDH_N"/>
</dbReference>
<dbReference type="InterPro" id="IPR008927">
    <property type="entry name" value="6-PGluconate_DH-like_C_sf"/>
</dbReference>
<dbReference type="GO" id="GO:0005737">
    <property type="term" value="C:cytoplasm"/>
    <property type="evidence" value="ECO:0007669"/>
    <property type="project" value="UniProtKB-SubCell"/>
</dbReference>
<name>A0A3P3VPD9_9GAMM</name>
<dbReference type="InterPro" id="IPR001986">
    <property type="entry name" value="Enolpyruvate_Tfrase_dom"/>
</dbReference>
<keyword evidence="6 15" id="KW-0963">Cytoplasm</keyword>
<comment type="similarity">
    <text evidence="5 15">Belongs to the EPSP synthase family.</text>
</comment>
<evidence type="ECO:0000256" key="12">
    <source>
        <dbReference type="ARBA" id="ARBA00023141"/>
    </source>
</evidence>
<dbReference type="SUPFAM" id="SSF48179">
    <property type="entry name" value="6-phosphogluconate dehydrogenase C-terminal domain-like"/>
    <property type="match status" value="1"/>
</dbReference>
<dbReference type="GO" id="GO:0070403">
    <property type="term" value="F:NAD+ binding"/>
    <property type="evidence" value="ECO:0007669"/>
    <property type="project" value="InterPro"/>
</dbReference>
<dbReference type="InterPro" id="IPR023193">
    <property type="entry name" value="EPSP_synthase_CS"/>
</dbReference>
<feature type="binding site" evidence="15">
    <location>
        <position position="477"/>
    </location>
    <ligand>
        <name>3-phosphoshikimate</name>
        <dbReference type="ChEBI" id="CHEBI:145989"/>
    </ligand>
</feature>
<feature type="binding site" evidence="15">
    <location>
        <position position="402"/>
    </location>
    <ligand>
        <name>phosphoenolpyruvate</name>
        <dbReference type="ChEBI" id="CHEBI:58702"/>
    </ligand>
</feature>
<evidence type="ECO:0000256" key="2">
    <source>
        <dbReference type="ARBA" id="ARBA00004811"/>
    </source>
</evidence>
<dbReference type="GO" id="GO:0006571">
    <property type="term" value="P:tyrosine biosynthetic process"/>
    <property type="evidence" value="ECO:0007669"/>
    <property type="project" value="UniProtKB-KW"/>
</dbReference>
<dbReference type="Pfam" id="PF00275">
    <property type="entry name" value="EPSP_synthase"/>
    <property type="match status" value="1"/>
</dbReference>
<feature type="binding site" evidence="15">
    <location>
        <position position="329"/>
    </location>
    <ligand>
        <name>phosphoenolpyruvate</name>
        <dbReference type="ChEBI" id="CHEBI:58702"/>
    </ligand>
</feature>
<dbReference type="PROSITE" id="PS00885">
    <property type="entry name" value="EPSP_SYNTHASE_2"/>
    <property type="match status" value="1"/>
</dbReference>
<dbReference type="InterPro" id="IPR046825">
    <property type="entry name" value="PDH_C"/>
</dbReference>
<keyword evidence="10 17" id="KW-0560">Oxidoreductase</keyword>
<dbReference type="InterPro" id="IPR036968">
    <property type="entry name" value="Enolpyruvate_Tfrase_sf"/>
</dbReference>
<feature type="active site" description="Proton acceptor" evidence="15">
    <location>
        <position position="623"/>
    </location>
</feature>
<evidence type="ECO:0000259" key="16">
    <source>
        <dbReference type="PROSITE" id="PS51176"/>
    </source>
</evidence>
<feature type="binding site" evidence="15">
    <location>
        <position position="654"/>
    </location>
    <ligand>
        <name>phosphoenolpyruvate</name>
        <dbReference type="ChEBI" id="CHEBI:58702"/>
    </ligand>
</feature>
<evidence type="ECO:0000256" key="14">
    <source>
        <dbReference type="ARBA" id="ARBA00049260"/>
    </source>
</evidence>
<gene>
    <name evidence="15" type="primary">aroA</name>
    <name evidence="17" type="ORF">D0544_03710</name>
</gene>
<evidence type="ECO:0000256" key="13">
    <source>
        <dbReference type="ARBA" id="ARBA00044633"/>
    </source>
</evidence>
<keyword evidence="9 15" id="KW-0808">Transferase</keyword>
<feature type="binding site" evidence="15">
    <location>
        <position position="330"/>
    </location>
    <ligand>
        <name>3-phosphoshikimate</name>
        <dbReference type="ChEBI" id="CHEBI:145989"/>
    </ligand>
</feature>
<evidence type="ECO:0000256" key="6">
    <source>
        <dbReference type="ARBA" id="ARBA00022490"/>
    </source>
</evidence>
<dbReference type="PROSITE" id="PS00104">
    <property type="entry name" value="EPSP_SYNTHASE_1"/>
    <property type="match status" value="1"/>
</dbReference>
<comment type="pathway">
    <text evidence="3">Amino-acid biosynthesis; L-tyrosine biosynthesis; (4-hydroxyphenyl)pyruvate from prephenate (NAD(+) route): step 1/1.</text>
</comment>
<reference evidence="17 18" key="2">
    <citation type="submission" date="2018-12" db="EMBL/GenBank/DDBJ databases">
        <title>Simiduia agarivorans gen. nov., sp. nov., a marine, agarolytic bacterium isolated from shallow coastal water from Keelung, Taiwan.</title>
        <authorList>
            <person name="Shieh W.Y."/>
        </authorList>
    </citation>
    <scope>NUCLEOTIDE SEQUENCE [LARGE SCALE GENOMIC DNA]</scope>
    <source>
        <strain evidence="17 18">GTF-13</strain>
    </source>
</reference>
<accession>A0A3P3VPD9</accession>
<dbReference type="FunFam" id="1.10.3660.10:FF:000003">
    <property type="entry name" value="Prephenate dehydrogenase"/>
    <property type="match status" value="1"/>
</dbReference>
<dbReference type="CDD" id="cd01556">
    <property type="entry name" value="EPSP_synthase"/>
    <property type="match status" value="1"/>
</dbReference>
<dbReference type="Gene3D" id="3.40.50.720">
    <property type="entry name" value="NAD(P)-binding Rossmann-like Domain"/>
    <property type="match status" value="1"/>
</dbReference>
<keyword evidence="7" id="KW-0827">Tyrosine biosynthesis</keyword>
<organism evidence="17 18">
    <name type="scientific">Aestuariirhabdus litorea</name>
    <dbReference type="NCBI Taxonomy" id="2528527"/>
    <lineage>
        <taxon>Bacteria</taxon>
        <taxon>Pseudomonadati</taxon>
        <taxon>Pseudomonadota</taxon>
        <taxon>Gammaproteobacteria</taxon>
        <taxon>Oceanospirillales</taxon>
        <taxon>Aestuariirhabdaceae</taxon>
        <taxon>Aestuariirhabdus</taxon>
    </lineage>
</organism>
<dbReference type="FunFam" id="3.40.50.720:FF:000208">
    <property type="entry name" value="Prephenate dehydrogenase"/>
    <property type="match status" value="1"/>
</dbReference>
<keyword evidence="18" id="KW-1185">Reference proteome</keyword>
<evidence type="ECO:0000256" key="1">
    <source>
        <dbReference type="ARBA" id="ARBA00002174"/>
    </source>
</evidence>
<evidence type="ECO:0000313" key="18">
    <source>
        <dbReference type="Proteomes" id="UP000280792"/>
    </source>
</evidence>
<dbReference type="Proteomes" id="UP000280792">
    <property type="component" value="Unassembled WGS sequence"/>
</dbReference>
<dbReference type="RefSeq" id="WP_125014654.1">
    <property type="nucleotide sequence ID" value="NZ_QWEZ01000001.1"/>
</dbReference>
<feature type="binding site" evidence="15">
    <location>
        <position position="430"/>
    </location>
    <ligand>
        <name>phosphoenolpyruvate</name>
        <dbReference type="ChEBI" id="CHEBI:58702"/>
    </ligand>
</feature>
<dbReference type="AlphaFoldDB" id="A0A3P3VPD9"/>
<dbReference type="InterPro" id="IPR013792">
    <property type="entry name" value="RNA3'P_cycl/enolpyr_Trfase_a/b"/>
</dbReference>
<dbReference type="SUPFAM" id="SSF55205">
    <property type="entry name" value="EPT/RTPC-like"/>
    <property type="match status" value="1"/>
</dbReference>
<comment type="catalytic activity">
    <reaction evidence="13">
        <text>3-phosphoshikimate + phosphoenolpyruvate = 5-O-(1-carboxyvinyl)-3-phosphoshikimate + phosphate</text>
        <dbReference type="Rhea" id="RHEA:21256"/>
        <dbReference type="ChEBI" id="CHEBI:43474"/>
        <dbReference type="ChEBI" id="CHEBI:57701"/>
        <dbReference type="ChEBI" id="CHEBI:58702"/>
        <dbReference type="ChEBI" id="CHEBI:145989"/>
        <dbReference type="EC" id="2.5.1.19"/>
    </reaction>
    <physiologicalReaction direction="left-to-right" evidence="13">
        <dbReference type="Rhea" id="RHEA:21257"/>
    </physiologicalReaction>
</comment>
<dbReference type="SUPFAM" id="SSF51735">
    <property type="entry name" value="NAD(P)-binding Rossmann-fold domains"/>
    <property type="match status" value="1"/>
</dbReference>
<dbReference type="NCBIfam" id="NF011381">
    <property type="entry name" value="PRK14806.1"/>
    <property type="match status" value="1"/>
</dbReference>
<dbReference type="EC" id="2.5.1.19" evidence="15"/>
<proteinExistence type="inferred from homology"/>
<comment type="subunit">
    <text evidence="15">Monomer.</text>
</comment>
<dbReference type="NCBIfam" id="TIGR01356">
    <property type="entry name" value="aroA"/>
    <property type="match status" value="1"/>
</dbReference>
<evidence type="ECO:0000256" key="5">
    <source>
        <dbReference type="ARBA" id="ARBA00009948"/>
    </source>
</evidence>
<dbReference type="EMBL" id="QWEZ01000001">
    <property type="protein sequence ID" value="RRJ84227.1"/>
    <property type="molecule type" value="Genomic_DNA"/>
</dbReference>
<dbReference type="UniPathway" id="UPA00053">
    <property type="reaction ID" value="UER00089"/>
</dbReference>
<dbReference type="FunFam" id="3.65.10.10:FF:000005">
    <property type="entry name" value="3-phosphoshikimate 1-carboxyvinyltransferase"/>
    <property type="match status" value="1"/>
</dbReference>
<evidence type="ECO:0000256" key="7">
    <source>
        <dbReference type="ARBA" id="ARBA00022498"/>
    </source>
</evidence>
<dbReference type="GO" id="GO:0009423">
    <property type="term" value="P:chorismate biosynthetic process"/>
    <property type="evidence" value="ECO:0007669"/>
    <property type="project" value="UniProtKB-UniRule"/>
</dbReference>
<comment type="caution">
    <text evidence="17">The sequence shown here is derived from an EMBL/GenBank/DDBJ whole genome shotgun (WGS) entry which is preliminary data.</text>
</comment>
<dbReference type="InterPro" id="IPR036291">
    <property type="entry name" value="NAD(P)-bd_dom_sf"/>
</dbReference>
<evidence type="ECO:0000313" key="17">
    <source>
        <dbReference type="EMBL" id="RRJ84227.1"/>
    </source>
</evidence>
<comment type="caution">
    <text evidence="15">Lacks conserved residue(s) required for the propagation of feature annotation.</text>
</comment>
<keyword evidence="12 15" id="KW-0057">Aromatic amino acid biosynthesis</keyword>
<evidence type="ECO:0000256" key="15">
    <source>
        <dbReference type="HAMAP-Rule" id="MF_00210"/>
    </source>
</evidence>
<dbReference type="FunFam" id="3.65.10.10:FF:000006">
    <property type="entry name" value="3-phosphoshikimate 1-carboxyvinyltransferase"/>
    <property type="match status" value="1"/>
</dbReference>
<dbReference type="HAMAP" id="MF_00210">
    <property type="entry name" value="EPSP_synth"/>
    <property type="match status" value="1"/>
</dbReference>
<dbReference type="Gene3D" id="3.65.10.10">
    <property type="entry name" value="Enolpyruvate transferase domain"/>
    <property type="match status" value="2"/>
</dbReference>
<feature type="binding site" evidence="15">
    <location>
        <position position="477"/>
    </location>
    <ligand>
        <name>phosphoenolpyruvate</name>
        <dbReference type="ChEBI" id="CHEBI:58702"/>
    </ligand>
</feature>
<dbReference type="InterPro" id="IPR006264">
    <property type="entry name" value="EPSP_synthase"/>
</dbReference>
<dbReference type="GO" id="GO:0003866">
    <property type="term" value="F:3-phosphoshikimate 1-carboxyvinyltransferase activity"/>
    <property type="evidence" value="ECO:0007669"/>
    <property type="project" value="UniProtKB-UniRule"/>
</dbReference>
<feature type="binding site" evidence="15">
    <location>
        <position position="623"/>
    </location>
    <ligand>
        <name>3-phosphoshikimate</name>
        <dbReference type="ChEBI" id="CHEBI:145989"/>
    </ligand>
</feature>
<keyword evidence="11" id="KW-0520">NAD</keyword>
<comment type="pathway">
    <text evidence="2 15">Metabolic intermediate biosynthesis; chorismate biosynthesis; chorismate from D-erythrose 4-phosphate and phosphoenolpyruvate: step 6/7.</text>
</comment>
<dbReference type="Pfam" id="PF02153">
    <property type="entry name" value="PDH_N"/>
    <property type="match status" value="1"/>
</dbReference>
<evidence type="ECO:0000256" key="11">
    <source>
        <dbReference type="ARBA" id="ARBA00023027"/>
    </source>
</evidence>
<evidence type="ECO:0000256" key="10">
    <source>
        <dbReference type="ARBA" id="ARBA00023002"/>
    </source>
</evidence>
<dbReference type="GO" id="GO:0004665">
    <property type="term" value="F:prephenate dehydrogenase (NADP+) activity"/>
    <property type="evidence" value="ECO:0007669"/>
    <property type="project" value="InterPro"/>
</dbReference>
<protein>
    <recommendedName>
        <fullName evidence="15">3-phosphoshikimate 1-carboxyvinyltransferase</fullName>
        <ecNumber evidence="15">2.5.1.19</ecNumber>
    </recommendedName>
    <alternativeName>
        <fullName evidence="15">5-enolpyruvylshikimate-3-phosphate synthase</fullName>
        <shortName evidence="15">EPSP synthase</shortName>
        <shortName evidence="15">EPSPS</shortName>
    </alternativeName>
</protein>
<dbReference type="InterPro" id="IPR003099">
    <property type="entry name" value="Prephen_DH"/>
</dbReference>
<evidence type="ECO:0000256" key="4">
    <source>
        <dbReference type="ARBA" id="ARBA00007964"/>
    </source>
</evidence>
<evidence type="ECO:0000256" key="3">
    <source>
        <dbReference type="ARBA" id="ARBA00005067"/>
    </source>
</evidence>
<feature type="binding site" evidence="15">
    <location>
        <position position="334"/>
    </location>
    <ligand>
        <name>3-phosphoshikimate</name>
        <dbReference type="ChEBI" id="CHEBI:145989"/>
    </ligand>
</feature>
<comment type="subcellular location">
    <subcellularLocation>
        <location evidence="15">Cytoplasm</location>
    </subcellularLocation>
</comment>
<comment type="similarity">
    <text evidence="4">Belongs to the prephenate/arogenate dehydrogenase family.</text>
</comment>
<reference evidence="17 18" key="1">
    <citation type="submission" date="2018-08" db="EMBL/GenBank/DDBJ databases">
        <authorList>
            <person name="Khan S.A."/>
        </authorList>
    </citation>
    <scope>NUCLEOTIDE SEQUENCE [LARGE SCALE GENOMIC DNA]</scope>
    <source>
        <strain evidence="17 18">GTF-13</strain>
    </source>
</reference>
<feature type="binding site" evidence="15">
    <location>
        <position position="650"/>
    </location>
    <ligand>
        <name>3-phosphoshikimate</name>
        <dbReference type="ChEBI" id="CHEBI:145989"/>
    </ligand>
</feature>